<evidence type="ECO:0000259" key="5">
    <source>
        <dbReference type="PROSITE" id="PS50987"/>
    </source>
</evidence>
<dbReference type="SMART" id="SM00418">
    <property type="entry name" value="HTH_ARSR"/>
    <property type="match status" value="1"/>
</dbReference>
<evidence type="ECO:0000256" key="1">
    <source>
        <dbReference type="ARBA" id="ARBA00023015"/>
    </source>
</evidence>
<keyword evidence="2" id="KW-0238">DNA-binding</keyword>
<dbReference type="InterPro" id="IPR001845">
    <property type="entry name" value="HTH_ArsR_DNA-bd_dom"/>
</dbReference>
<dbReference type="GO" id="GO:0003677">
    <property type="term" value="F:DNA binding"/>
    <property type="evidence" value="ECO:0007669"/>
    <property type="project" value="UniProtKB-KW"/>
</dbReference>
<evidence type="ECO:0000313" key="6">
    <source>
        <dbReference type="EMBL" id="AEA47552.1"/>
    </source>
</evidence>
<keyword evidence="7" id="KW-1185">Reference proteome</keyword>
<accession>F2KPM4</accession>
<dbReference type="InterPro" id="IPR011991">
    <property type="entry name" value="ArsR-like_HTH"/>
</dbReference>
<dbReference type="Gene3D" id="1.10.10.10">
    <property type="entry name" value="Winged helix-like DNA-binding domain superfamily/Winged helix DNA-binding domain"/>
    <property type="match status" value="1"/>
</dbReference>
<protein>
    <submittedName>
        <fullName evidence="6">Regulatory protein ArsR</fullName>
    </submittedName>
</protein>
<dbReference type="GeneID" id="10394674"/>
<keyword evidence="4" id="KW-0472">Membrane</keyword>
<feature type="transmembrane region" description="Helical" evidence="4">
    <location>
        <begin position="149"/>
        <end position="169"/>
    </location>
</feature>
<evidence type="ECO:0000256" key="4">
    <source>
        <dbReference type="SAM" id="Phobius"/>
    </source>
</evidence>
<dbReference type="InterPro" id="IPR000835">
    <property type="entry name" value="HTH_MarR-typ"/>
</dbReference>
<keyword evidence="4" id="KW-0812">Transmembrane</keyword>
<dbReference type="eggNOG" id="arCOG01683">
    <property type="taxonomic scope" value="Archaea"/>
</dbReference>
<evidence type="ECO:0000313" key="7">
    <source>
        <dbReference type="Proteomes" id="UP000008136"/>
    </source>
</evidence>
<dbReference type="PANTHER" id="PTHR43132:SF2">
    <property type="entry name" value="ARSENICAL RESISTANCE OPERON REPRESSOR ARSR-RELATED"/>
    <property type="match status" value="1"/>
</dbReference>
<evidence type="ECO:0000256" key="3">
    <source>
        <dbReference type="ARBA" id="ARBA00023163"/>
    </source>
</evidence>
<dbReference type="EMBL" id="CP002588">
    <property type="protein sequence ID" value="AEA47552.1"/>
    <property type="molecule type" value="Genomic_DNA"/>
</dbReference>
<keyword evidence="4" id="KW-1133">Transmembrane helix</keyword>
<feature type="domain" description="HTH arsR-type" evidence="5">
    <location>
        <begin position="2"/>
        <end position="108"/>
    </location>
</feature>
<gene>
    <name evidence="6" type="ordered locus">Arcve_1550</name>
</gene>
<dbReference type="KEGG" id="ave:Arcve_1550"/>
<dbReference type="CDD" id="cd00090">
    <property type="entry name" value="HTH_ARSR"/>
    <property type="match status" value="1"/>
</dbReference>
<dbReference type="Pfam" id="PF01022">
    <property type="entry name" value="HTH_5"/>
    <property type="match status" value="1"/>
</dbReference>
<name>F2KPM4_ARCVS</name>
<dbReference type="InterPro" id="IPR051011">
    <property type="entry name" value="Metal_resp_trans_reg"/>
</dbReference>
<dbReference type="PANTHER" id="PTHR43132">
    <property type="entry name" value="ARSENICAL RESISTANCE OPERON REPRESSOR ARSR-RELATED"/>
    <property type="match status" value="1"/>
</dbReference>
<keyword evidence="1" id="KW-0805">Transcription regulation</keyword>
<dbReference type="SMART" id="SM00347">
    <property type="entry name" value="HTH_MARR"/>
    <property type="match status" value="1"/>
</dbReference>
<dbReference type="Proteomes" id="UP000008136">
    <property type="component" value="Chromosome"/>
</dbReference>
<dbReference type="SUPFAM" id="SSF46785">
    <property type="entry name" value="Winged helix' DNA-binding domain"/>
    <property type="match status" value="1"/>
</dbReference>
<dbReference type="OrthoDB" id="195102at2157"/>
<dbReference type="GO" id="GO:0003700">
    <property type="term" value="F:DNA-binding transcription factor activity"/>
    <property type="evidence" value="ECO:0007669"/>
    <property type="project" value="InterPro"/>
</dbReference>
<evidence type="ECO:0000256" key="2">
    <source>
        <dbReference type="ARBA" id="ARBA00023125"/>
    </source>
</evidence>
<dbReference type="InterPro" id="IPR036390">
    <property type="entry name" value="WH_DNA-bd_sf"/>
</dbReference>
<keyword evidence="3" id="KW-0804">Transcription</keyword>
<dbReference type="HOGENOM" id="CLU_1275270_0_0_2"/>
<dbReference type="PROSITE" id="PS50987">
    <property type="entry name" value="HTH_ARSR_2"/>
    <property type="match status" value="1"/>
</dbReference>
<feature type="transmembrane region" description="Helical" evidence="4">
    <location>
        <begin position="93"/>
        <end position="112"/>
    </location>
</feature>
<dbReference type="InterPro" id="IPR036388">
    <property type="entry name" value="WH-like_DNA-bd_sf"/>
</dbReference>
<dbReference type="RefSeq" id="WP_013684212.1">
    <property type="nucleotide sequence ID" value="NC_015320.1"/>
</dbReference>
<organism evidence="6 7">
    <name type="scientific">Archaeoglobus veneficus (strain DSM 11195 / SNP6)</name>
    <dbReference type="NCBI Taxonomy" id="693661"/>
    <lineage>
        <taxon>Archaea</taxon>
        <taxon>Methanobacteriati</taxon>
        <taxon>Methanobacteriota</taxon>
        <taxon>Archaeoglobi</taxon>
        <taxon>Archaeoglobales</taxon>
        <taxon>Archaeoglobaceae</taxon>
        <taxon>Archaeoglobus</taxon>
    </lineage>
</organism>
<sequence>MDRGDKITIGRKDLFALASETRIEILKKLDERRMTLTELSKELNISKTAVKEHLDKLVQAGLIRKVDEGRKWMYYELTGKGRRILHPESRTKIILLLSSAIASISAGSFELYKFMVIKSAVPTPTPTPAPVPVPTPAPTPVPAPTHPEIHLLVGLALISLGAVMSLYCIKKYWL</sequence>
<dbReference type="AlphaFoldDB" id="F2KPM4"/>
<dbReference type="STRING" id="693661.Arcve_1550"/>
<proteinExistence type="predicted"/>
<reference evidence="6 7" key="1">
    <citation type="submission" date="2011-03" db="EMBL/GenBank/DDBJ databases">
        <title>The complete genome of Archaeoglobus veneficus SNP6.</title>
        <authorList>
            <consortium name="US DOE Joint Genome Institute (JGI-PGF)"/>
            <person name="Lucas S."/>
            <person name="Copeland A."/>
            <person name="Lapidus A."/>
            <person name="Bruce D."/>
            <person name="Goodwin L."/>
            <person name="Pitluck S."/>
            <person name="Kyrpides N."/>
            <person name="Mavromatis K."/>
            <person name="Pagani I."/>
            <person name="Ivanova N."/>
            <person name="Mikhailova N."/>
            <person name="Lu M."/>
            <person name="Detter J.C."/>
            <person name="Tapia R."/>
            <person name="Han C."/>
            <person name="Land M."/>
            <person name="Hauser L."/>
            <person name="Markowitz V."/>
            <person name="Cheng J.-F."/>
            <person name="Hugenholtz P."/>
            <person name="Woyke T."/>
            <person name="Wu D."/>
            <person name="Spring S."/>
            <person name="Brambilla E."/>
            <person name="Klenk H.-P."/>
            <person name="Eisen J.A."/>
        </authorList>
    </citation>
    <scope>NUCLEOTIDE SEQUENCE [LARGE SCALE GENOMIC DNA]</scope>
    <source>
        <strain>SNP6</strain>
    </source>
</reference>